<keyword evidence="2" id="KW-1185">Reference proteome</keyword>
<gene>
    <name evidence="1" type="ORF">LMG28614_01851</name>
</gene>
<organism evidence="1 2">
    <name type="scientific">Paraburkholderia ultramafica</name>
    <dbReference type="NCBI Taxonomy" id="1544867"/>
    <lineage>
        <taxon>Bacteria</taxon>
        <taxon>Pseudomonadati</taxon>
        <taxon>Pseudomonadota</taxon>
        <taxon>Betaproteobacteria</taxon>
        <taxon>Burkholderiales</taxon>
        <taxon>Burkholderiaceae</taxon>
        <taxon>Paraburkholderia</taxon>
    </lineage>
</organism>
<accession>A0A6S7BC99</accession>
<evidence type="ECO:0000313" key="1">
    <source>
        <dbReference type="EMBL" id="CAB3784027.1"/>
    </source>
</evidence>
<protein>
    <submittedName>
        <fullName evidence="1">Uncharacterized protein</fullName>
    </submittedName>
</protein>
<dbReference type="RefSeq" id="WP_175149236.1">
    <property type="nucleotide sequence ID" value="NZ_CADIKK010000007.1"/>
</dbReference>
<name>A0A6S7BC99_9BURK</name>
<evidence type="ECO:0000313" key="2">
    <source>
        <dbReference type="Proteomes" id="UP000494365"/>
    </source>
</evidence>
<dbReference type="EMBL" id="CADIKK010000007">
    <property type="protein sequence ID" value="CAB3784027.1"/>
    <property type="molecule type" value="Genomic_DNA"/>
</dbReference>
<proteinExistence type="predicted"/>
<dbReference type="Proteomes" id="UP000494365">
    <property type="component" value="Unassembled WGS sequence"/>
</dbReference>
<dbReference type="AlphaFoldDB" id="A0A6S7BC99"/>
<reference evidence="1 2" key="1">
    <citation type="submission" date="2020-04" db="EMBL/GenBank/DDBJ databases">
        <authorList>
            <person name="De Canck E."/>
        </authorList>
    </citation>
    <scope>NUCLEOTIDE SEQUENCE [LARGE SCALE GENOMIC DNA]</scope>
    <source>
        <strain evidence="1 2">LMG 28614</strain>
    </source>
</reference>
<sequence length="103" mass="11319">MPEQLELLPPPPLCATWPSTGTFAAEVLSRLLRGERLTQPSFGPERGWRLAAYVFELQTLGWSIVSTPVRTPGRARAIAEYSLSAPTIRAARRMRGKRNGAAS</sequence>